<dbReference type="GO" id="GO:0015891">
    <property type="term" value="P:siderophore transport"/>
    <property type="evidence" value="ECO:0007669"/>
    <property type="project" value="InterPro"/>
</dbReference>
<protein>
    <submittedName>
        <fullName evidence="16">Uncharacterized protein</fullName>
    </submittedName>
</protein>
<dbReference type="CDD" id="cd01347">
    <property type="entry name" value="ligand_gated_channel"/>
    <property type="match status" value="1"/>
</dbReference>
<evidence type="ECO:0000256" key="5">
    <source>
        <dbReference type="ARBA" id="ARBA00022692"/>
    </source>
</evidence>
<dbReference type="PANTHER" id="PTHR32552:SF82">
    <property type="entry name" value="FCUA PROTEIN"/>
    <property type="match status" value="1"/>
</dbReference>
<evidence type="ECO:0000259" key="15">
    <source>
        <dbReference type="Pfam" id="PF07715"/>
    </source>
</evidence>
<dbReference type="Proteomes" id="UP000239089">
    <property type="component" value="Unassembled WGS sequence"/>
</dbReference>
<dbReference type="GO" id="GO:0009279">
    <property type="term" value="C:cell outer membrane"/>
    <property type="evidence" value="ECO:0007669"/>
    <property type="project" value="UniProtKB-SubCell"/>
</dbReference>
<dbReference type="Gene3D" id="2.40.170.20">
    <property type="entry name" value="TonB-dependent receptor, beta-barrel domain"/>
    <property type="match status" value="1"/>
</dbReference>
<feature type="signal peptide" evidence="13">
    <location>
        <begin position="1"/>
        <end position="37"/>
    </location>
</feature>
<keyword evidence="17" id="KW-1185">Reference proteome</keyword>
<evidence type="ECO:0000256" key="4">
    <source>
        <dbReference type="ARBA" id="ARBA00022452"/>
    </source>
</evidence>
<dbReference type="EMBL" id="NHSJ01000009">
    <property type="protein sequence ID" value="PPQ33963.1"/>
    <property type="molecule type" value="Genomic_DNA"/>
</dbReference>
<evidence type="ECO:0000256" key="12">
    <source>
        <dbReference type="SAM" id="MobiDB-lite"/>
    </source>
</evidence>
<comment type="caution">
    <text evidence="16">The sequence shown here is derived from an EMBL/GenBank/DDBJ whole genome shotgun (WGS) entry which is preliminary data.</text>
</comment>
<comment type="subcellular location">
    <subcellularLocation>
        <location evidence="1 10">Cell outer membrane</location>
        <topology evidence="1 10">Multi-pass membrane protein</topology>
    </subcellularLocation>
</comment>
<evidence type="ECO:0000256" key="8">
    <source>
        <dbReference type="ARBA" id="ARBA00023170"/>
    </source>
</evidence>
<keyword evidence="4 10" id="KW-1134">Transmembrane beta strand</keyword>
<evidence type="ECO:0000256" key="11">
    <source>
        <dbReference type="RuleBase" id="RU003357"/>
    </source>
</evidence>
<accession>A0A2S6NH79</accession>
<dbReference type="NCBIfam" id="TIGR01783">
    <property type="entry name" value="TonB-siderophor"/>
    <property type="match status" value="1"/>
</dbReference>
<evidence type="ECO:0000256" key="2">
    <source>
        <dbReference type="ARBA" id="ARBA00009810"/>
    </source>
</evidence>
<dbReference type="GO" id="GO:0015344">
    <property type="term" value="F:siderophore uptake transmembrane transporter activity"/>
    <property type="evidence" value="ECO:0007669"/>
    <property type="project" value="TreeGrafter"/>
</dbReference>
<feature type="domain" description="TonB-dependent receptor plug" evidence="15">
    <location>
        <begin position="95"/>
        <end position="192"/>
    </location>
</feature>
<feature type="chain" id="PRO_5043859410" evidence="13">
    <location>
        <begin position="38"/>
        <end position="744"/>
    </location>
</feature>
<feature type="compositionally biased region" description="Low complexity" evidence="12">
    <location>
        <begin position="57"/>
        <end position="74"/>
    </location>
</feature>
<keyword evidence="7 10" id="KW-0472">Membrane</keyword>
<evidence type="ECO:0000256" key="9">
    <source>
        <dbReference type="ARBA" id="ARBA00023237"/>
    </source>
</evidence>
<dbReference type="InterPro" id="IPR000531">
    <property type="entry name" value="Beta-barrel_TonB"/>
</dbReference>
<dbReference type="Pfam" id="PF00593">
    <property type="entry name" value="TonB_dep_Rec_b-barrel"/>
    <property type="match status" value="1"/>
</dbReference>
<keyword evidence="5 10" id="KW-0812">Transmembrane</keyword>
<feature type="region of interest" description="Disordered" evidence="12">
    <location>
        <begin position="57"/>
        <end position="81"/>
    </location>
</feature>
<keyword evidence="13" id="KW-0732">Signal</keyword>
<organism evidence="16 17">
    <name type="scientific">Rhodoblastus sphagnicola</name>
    <dbReference type="NCBI Taxonomy" id="333368"/>
    <lineage>
        <taxon>Bacteria</taxon>
        <taxon>Pseudomonadati</taxon>
        <taxon>Pseudomonadota</taxon>
        <taxon>Alphaproteobacteria</taxon>
        <taxon>Hyphomicrobiales</taxon>
        <taxon>Rhodoblastaceae</taxon>
        <taxon>Rhodoblastus</taxon>
    </lineage>
</organism>
<gene>
    <name evidence="16" type="ORF">CCR94_00415</name>
</gene>
<dbReference type="GO" id="GO:0038023">
    <property type="term" value="F:signaling receptor activity"/>
    <property type="evidence" value="ECO:0007669"/>
    <property type="project" value="InterPro"/>
</dbReference>
<proteinExistence type="inferred from homology"/>
<dbReference type="InterPro" id="IPR010105">
    <property type="entry name" value="TonB_sidphr_rcpt"/>
</dbReference>
<dbReference type="RefSeq" id="WP_104505926.1">
    <property type="nucleotide sequence ID" value="NZ_JACIGC010000048.1"/>
</dbReference>
<dbReference type="PANTHER" id="PTHR32552">
    <property type="entry name" value="FERRICHROME IRON RECEPTOR-RELATED"/>
    <property type="match status" value="1"/>
</dbReference>
<comment type="similarity">
    <text evidence="2 10 11">Belongs to the TonB-dependent receptor family.</text>
</comment>
<dbReference type="Pfam" id="PF07715">
    <property type="entry name" value="Plug"/>
    <property type="match status" value="1"/>
</dbReference>
<evidence type="ECO:0000256" key="13">
    <source>
        <dbReference type="SAM" id="SignalP"/>
    </source>
</evidence>
<evidence type="ECO:0000256" key="6">
    <source>
        <dbReference type="ARBA" id="ARBA00023077"/>
    </source>
</evidence>
<dbReference type="InterPro" id="IPR036942">
    <property type="entry name" value="Beta-barrel_TonB_sf"/>
</dbReference>
<evidence type="ECO:0000256" key="1">
    <source>
        <dbReference type="ARBA" id="ARBA00004571"/>
    </source>
</evidence>
<keyword evidence="6 11" id="KW-0798">TonB box</keyword>
<dbReference type="Gene3D" id="2.170.130.10">
    <property type="entry name" value="TonB-dependent receptor, plug domain"/>
    <property type="match status" value="1"/>
</dbReference>
<dbReference type="InterPro" id="IPR037066">
    <property type="entry name" value="Plug_dom_sf"/>
</dbReference>
<keyword evidence="8" id="KW-0675">Receptor</keyword>
<evidence type="ECO:0000256" key="3">
    <source>
        <dbReference type="ARBA" id="ARBA00022448"/>
    </source>
</evidence>
<dbReference type="SUPFAM" id="SSF56935">
    <property type="entry name" value="Porins"/>
    <property type="match status" value="1"/>
</dbReference>
<keyword evidence="3 10" id="KW-0813">Transport</keyword>
<name>A0A2S6NH79_9HYPH</name>
<dbReference type="PROSITE" id="PS52016">
    <property type="entry name" value="TONB_DEPENDENT_REC_3"/>
    <property type="match status" value="1"/>
</dbReference>
<feature type="domain" description="TonB-dependent receptor-like beta-barrel" evidence="14">
    <location>
        <begin position="282"/>
        <end position="714"/>
    </location>
</feature>
<dbReference type="InterPro" id="IPR012910">
    <property type="entry name" value="Plug_dom"/>
</dbReference>
<keyword evidence="9 10" id="KW-0998">Cell outer membrane</keyword>
<reference evidence="16 17" key="1">
    <citation type="journal article" date="2018" name="Arch. Microbiol.">
        <title>New insights into the metabolic potential of the phototrophic purple bacterium Rhodopila globiformis DSM 161(T) from its draft genome sequence and evidence for a vanadium-dependent nitrogenase.</title>
        <authorList>
            <person name="Imhoff J.F."/>
            <person name="Rahn T."/>
            <person name="Kunzel S."/>
            <person name="Neulinger S.C."/>
        </authorList>
    </citation>
    <scope>NUCLEOTIDE SEQUENCE [LARGE SCALE GENOMIC DNA]</scope>
    <source>
        <strain evidence="16 17">DSM 16996</strain>
    </source>
</reference>
<evidence type="ECO:0000256" key="10">
    <source>
        <dbReference type="PROSITE-ProRule" id="PRU01360"/>
    </source>
</evidence>
<dbReference type="AlphaFoldDB" id="A0A2S6NH79"/>
<sequence>MQLLNPRRQIRVLPLSRLRLGGVSLLAISALVAAAHAEDVAIPDIVVNADDVRAPQGSAAQAAPAENAQGANAGSSENGYRPATVNVGPLGKLPIKDTPLSINAVSSELIENIGASSTSEAMKYNPTVRPQLGSNLSANYFMIRGFSYSSNGAAAVDGMRASVGLEPIEDKERVEILNGASGFLYGFTGPGGMVNYVLKRPTETTINKIRVGNYGGQQGYVQGDFGGPLTIGDGQFGYRFNFVKVGDGNVGVDRETHPRQLYSGAFDWHVAPSATLSLEASHFDRDINNQQAYFLVGKATVIPAAPDLRRNYGAPYNFTHDEYNRVGASLNWRVNDVFTLRSAFRYTAAENRSLNMRDSFINNAGDYNYYMQIKSTNQALTTQGYTFVDAAFSTDFVHHDVTFGYAQTHVDSRNAYPNSDTNKWGFPTSIIGKILNPTYPADPNYPLNTGHKMRATETTELISALVADRVTFNDQWSVFLGANAPRVEDTTWAANTGAQTAQYAATKVTPSGAIMFKPIAAVTTYVAYTQSLQQGPTAPSTSINYGQALPPYLATQWETGVKATVGRMDLNLALFDIEKANAFTDPVTTLYTLDGRERHKGAEFTFTGKATEQLTLGGGFTALDAEITKSSTASLVGKTPLGVPNRIANVFGEYALDSLPGLSLLGGATYTSKEWVNNANTISIPQVFLLDAGARYEMKVGGKPTTFRVNVANLLDKRYWTNKGDDMLYTGVPRTLSFSMTVSF</sequence>
<dbReference type="InterPro" id="IPR039426">
    <property type="entry name" value="TonB-dep_rcpt-like"/>
</dbReference>
<evidence type="ECO:0000313" key="17">
    <source>
        <dbReference type="Proteomes" id="UP000239089"/>
    </source>
</evidence>
<evidence type="ECO:0000256" key="7">
    <source>
        <dbReference type="ARBA" id="ARBA00023136"/>
    </source>
</evidence>
<evidence type="ECO:0000259" key="14">
    <source>
        <dbReference type="Pfam" id="PF00593"/>
    </source>
</evidence>
<dbReference type="OrthoDB" id="9760333at2"/>
<evidence type="ECO:0000313" key="16">
    <source>
        <dbReference type="EMBL" id="PPQ33963.1"/>
    </source>
</evidence>